<dbReference type="Pfam" id="PF12509">
    <property type="entry name" value="DUF3715"/>
    <property type="match status" value="1"/>
</dbReference>
<evidence type="ECO:0000256" key="1">
    <source>
        <dbReference type="SAM" id="MobiDB-lite"/>
    </source>
</evidence>
<dbReference type="AlphaFoldDB" id="A0A819PJ30"/>
<evidence type="ECO:0000259" key="2">
    <source>
        <dbReference type="Pfam" id="PF12509"/>
    </source>
</evidence>
<organism evidence="3 4">
    <name type="scientific">Rotaria magnacalcarata</name>
    <dbReference type="NCBI Taxonomy" id="392030"/>
    <lineage>
        <taxon>Eukaryota</taxon>
        <taxon>Metazoa</taxon>
        <taxon>Spiralia</taxon>
        <taxon>Gnathifera</taxon>
        <taxon>Rotifera</taxon>
        <taxon>Eurotatoria</taxon>
        <taxon>Bdelloidea</taxon>
        <taxon>Philodinida</taxon>
        <taxon>Philodinidae</taxon>
        <taxon>Rotaria</taxon>
    </lineage>
</organism>
<evidence type="ECO:0000313" key="3">
    <source>
        <dbReference type="EMBL" id="CAF4015227.1"/>
    </source>
</evidence>
<feature type="domain" description="TASOR pseudo-PARP" evidence="2">
    <location>
        <begin position="8"/>
        <end position="126"/>
    </location>
</feature>
<protein>
    <recommendedName>
        <fullName evidence="2">TASOR pseudo-PARP domain-containing protein</fullName>
    </recommendedName>
</protein>
<dbReference type="PANTHER" id="PTHR16207">
    <property type="entry name" value="SET DOMAIN-CONTAINING PROTEIN"/>
    <property type="match status" value="1"/>
</dbReference>
<dbReference type="PANTHER" id="PTHR16207:SF11">
    <property type="entry name" value="SET DOMAIN-CONTAINING PROTEIN"/>
    <property type="match status" value="1"/>
</dbReference>
<evidence type="ECO:0000313" key="4">
    <source>
        <dbReference type="Proteomes" id="UP000663866"/>
    </source>
</evidence>
<dbReference type="GO" id="GO:0005654">
    <property type="term" value="C:nucleoplasm"/>
    <property type="evidence" value="ECO:0007669"/>
    <property type="project" value="TreeGrafter"/>
</dbReference>
<feature type="compositionally biased region" description="Low complexity" evidence="1">
    <location>
        <begin position="572"/>
        <end position="588"/>
    </location>
</feature>
<comment type="caution">
    <text evidence="3">The sequence shown here is derived from an EMBL/GenBank/DDBJ whole genome shotgun (WGS) entry which is preliminary data.</text>
</comment>
<gene>
    <name evidence="3" type="ORF">OVN521_LOCUS15861</name>
</gene>
<name>A0A819PJ30_9BILA</name>
<dbReference type="InterPro" id="IPR022188">
    <property type="entry name" value="TASOR_DUF3715"/>
</dbReference>
<dbReference type="Proteomes" id="UP000663866">
    <property type="component" value="Unassembled WGS sequence"/>
</dbReference>
<dbReference type="GO" id="GO:0045814">
    <property type="term" value="P:negative regulation of gene expression, epigenetic"/>
    <property type="evidence" value="ECO:0007669"/>
    <property type="project" value="InterPro"/>
</dbReference>
<dbReference type="EMBL" id="CAJOBG010002572">
    <property type="protein sequence ID" value="CAF4015227.1"/>
    <property type="molecule type" value="Genomic_DNA"/>
</dbReference>
<feature type="region of interest" description="Disordered" evidence="1">
    <location>
        <begin position="557"/>
        <end position="588"/>
    </location>
</feature>
<sequence>MHGAYTNLYVELTDDCNDSSHSKCGVYVCKYADVCIRQASVRRTWEGSMTIKMIIFKIVEGKQTAALVRKGPKLQPIAPTPQFTSHCSVITPKETDDLEKQFDQSQIFLYEFEGRETIKRPHHCLPYAIVSLIQDGTQWPVNFDDFDVELGVLETDTLRVIAQTDDQLLQNKLKENIELAEAATRALEHIYEEEPLPPPPTVADHVHLPSTNSEILLTTTMSDNTSASVVNGIGTSASLTISNDNSSTTSPSPIVVLTNNTDASLNSLVQPPPPPPSSSTATIVATSKTPATAVATTIPLTHSAAAVQAAYRQQTSLLGALPSAAALRGASNAVYSAPAGFANGMNGSILYGGVSLDALRGYSTGTTGASPYVFAAHAGQSLQQPALYAAQLQAVAQQQQAVQFAAAQQQQQQQQQNLINSIPAGYMLVRTANGGYALLGNPTGASTAAMQPQAQASLAQQQYISFNAAAIAQAQAQLTAQVQAQQQQQQQQVAAAYSQQQQQQLNFISQMQYGTQQGVPQQMYYATSGGQTIYQAGGQSYVLAQAAPTAGTTTTTGAPAMYSAGPALHNGSAQQQSQQHASQSQQQQQQQQQLAYQIAAATGQSAAAAYQMINAASNASAASQQQTTAAAGVVAQQPAQLVQRSGVLPQVRHHPYRN</sequence>
<proteinExistence type="predicted"/>
<accession>A0A819PJ30</accession>
<dbReference type="InterPro" id="IPR046432">
    <property type="entry name" value="TASOR"/>
</dbReference>
<reference evidence="3" key="1">
    <citation type="submission" date="2021-02" db="EMBL/GenBank/DDBJ databases">
        <authorList>
            <person name="Nowell W R."/>
        </authorList>
    </citation>
    <scope>NUCLEOTIDE SEQUENCE</scope>
</reference>
<keyword evidence="4" id="KW-1185">Reference proteome</keyword>